<keyword evidence="22" id="KW-1185">Reference proteome</keyword>
<dbReference type="InterPro" id="IPR038081">
    <property type="entry name" value="CalX-like_sf"/>
</dbReference>
<dbReference type="SMART" id="SM00237">
    <property type="entry name" value="Calx_beta"/>
    <property type="match status" value="1"/>
</dbReference>
<evidence type="ECO:0000256" key="9">
    <source>
        <dbReference type="ARBA" id="ARBA00022729"/>
    </source>
</evidence>
<dbReference type="GO" id="GO:0042383">
    <property type="term" value="C:sarcolemma"/>
    <property type="evidence" value="ECO:0007669"/>
    <property type="project" value="TreeGrafter"/>
</dbReference>
<dbReference type="GO" id="GO:0098703">
    <property type="term" value="P:calcium ion import across plasma membrane"/>
    <property type="evidence" value="ECO:0007669"/>
    <property type="project" value="TreeGrafter"/>
</dbReference>
<dbReference type="InterPro" id="IPR051171">
    <property type="entry name" value="CaCA"/>
</dbReference>
<keyword evidence="12" id="KW-0112">Calmodulin-binding</keyword>
<evidence type="ECO:0000256" key="8">
    <source>
        <dbReference type="ARBA" id="ARBA00022723"/>
    </source>
</evidence>
<dbReference type="InterPro" id="IPR004836">
    <property type="entry name" value="Na_Ca_Ex"/>
</dbReference>
<reference evidence="23" key="1">
    <citation type="submission" date="2022-11" db="UniProtKB">
        <authorList>
            <consortium name="WormBaseParasite"/>
        </authorList>
    </citation>
    <scope>IDENTIFICATION</scope>
</reference>
<proteinExistence type="inferred from homology"/>
<keyword evidence="9" id="KW-0732">Signal</keyword>
<keyword evidence="10" id="KW-0677">Repeat</keyword>
<evidence type="ECO:0000256" key="5">
    <source>
        <dbReference type="ARBA" id="ARBA00022475"/>
    </source>
</evidence>
<evidence type="ECO:0000256" key="7">
    <source>
        <dbReference type="ARBA" id="ARBA00022692"/>
    </source>
</evidence>
<evidence type="ECO:0000256" key="2">
    <source>
        <dbReference type="ARBA" id="ARBA00007489"/>
    </source>
</evidence>
<keyword evidence="15" id="KW-0406">Ion transport</keyword>
<dbReference type="GO" id="GO:0030424">
    <property type="term" value="C:axon"/>
    <property type="evidence" value="ECO:0007669"/>
    <property type="project" value="TreeGrafter"/>
</dbReference>
<evidence type="ECO:0000256" key="15">
    <source>
        <dbReference type="ARBA" id="ARBA00023065"/>
    </source>
</evidence>
<dbReference type="GO" id="GO:0005432">
    <property type="term" value="F:calcium:sodium antiporter activity"/>
    <property type="evidence" value="ECO:0007669"/>
    <property type="project" value="InterPro"/>
</dbReference>
<feature type="transmembrane region" description="Helical" evidence="20">
    <location>
        <begin position="717"/>
        <end position="741"/>
    </location>
</feature>
<dbReference type="InterPro" id="IPR004837">
    <property type="entry name" value="NaCa_Exmemb"/>
</dbReference>
<dbReference type="InterPro" id="IPR003644">
    <property type="entry name" value="Calx_beta"/>
</dbReference>
<dbReference type="WBParaSite" id="ACRNAN_scaffold1913.g8145.t1">
    <property type="protein sequence ID" value="ACRNAN_scaffold1913.g8145.t1"/>
    <property type="gene ID" value="ACRNAN_scaffold1913.g8145"/>
</dbReference>
<keyword evidence="5" id="KW-1003">Cell membrane</keyword>
<evidence type="ECO:0000313" key="22">
    <source>
        <dbReference type="Proteomes" id="UP000887540"/>
    </source>
</evidence>
<comment type="similarity">
    <text evidence="2">Belongs to the Ca(2+):cation antiporter (CaCA) (TC 2.A.19) family. SLC8 subfamily.</text>
</comment>
<evidence type="ECO:0000313" key="23">
    <source>
        <dbReference type="WBParaSite" id="ACRNAN_scaffold1913.g8145.t1"/>
    </source>
</evidence>
<keyword evidence="14" id="KW-0915">Sodium</keyword>
<sequence length="748" mass="82750">MKLSEQCEPAKACAPGLILPIWEPQEGISWATRIFRAFIYLIALLYLFLGVSIVADRFMAAIEVITSQEREVKLRKPTGEPYVVLVRVWNETVSNLTLMALGSSAPEILLSIIEIFGNNFEAGDLGPSTIVGSAAFNFFLIIALCVVVIPNGEIRKIDRIDVFWITAIWATFAYVWLYLILCVFSPDIVEVWEGVLTFLFFFFTVISAYIANRYAPTFGKRFLGPATTTFTARGPRAVMTRYGDGYPKDEVKLEGAATDQEDALLSHADPDVAAFEEHKHHFWEVFKQLRAEHPDLTIQELGQLKEVQKSILILFQKEISIKIVDRPEYEDDEEFEVQLYQVKAISASNLSQEYPASVGASSSATVIIVDDDHGGAFSFPSEVFKVPENEIVYRLTVNRTRGARGRVTIPYTVTESRAKRGIDFNVQDGELVFLDGQTSAEIRIEIVNDNQYEKNEDFYIELGAPVWHTPAPPGEDGLDGTPVLGEHRRCKILIIEDQQFKHFVDKLIAKTNVSIMIGTSSWKQQFMEAYSPVGLDETDQPNLPQKILHYVSLPWKLLFACIPPTDYAHGWVCFFFAIVMIGVMTAIIGDVASHFGCTIGLKDSVTAISLVAVGTSVPDTFASKIAATQDKTADSSIGNVTGSNAVNIFLGIGVAWAIAAIYHAWKGTVFVVKAGSLASSVALFLIGSIICMVILQFRRYYKPIGGELGGPAGFKYATGGIFLLIWIIYIAYCSLDAYCLLPNIATGS</sequence>
<dbReference type="Gene3D" id="2.60.40.2030">
    <property type="match status" value="2"/>
</dbReference>
<comment type="catalytic activity">
    <reaction evidence="19">
        <text>Ca(2+)(in) + 3 Na(+)(out) = Ca(2+)(out) + 3 Na(+)(in)</text>
        <dbReference type="Rhea" id="RHEA:69955"/>
        <dbReference type="ChEBI" id="CHEBI:29101"/>
        <dbReference type="ChEBI" id="CHEBI:29108"/>
    </reaction>
</comment>
<dbReference type="GO" id="GO:0046872">
    <property type="term" value="F:metal ion binding"/>
    <property type="evidence" value="ECO:0007669"/>
    <property type="project" value="UniProtKB-KW"/>
</dbReference>
<evidence type="ECO:0000256" key="19">
    <source>
        <dbReference type="ARBA" id="ARBA00033667"/>
    </source>
</evidence>
<evidence type="ECO:0000256" key="20">
    <source>
        <dbReference type="SAM" id="Phobius"/>
    </source>
</evidence>
<evidence type="ECO:0000256" key="16">
    <source>
        <dbReference type="ARBA" id="ARBA00023136"/>
    </source>
</evidence>
<evidence type="ECO:0000256" key="1">
    <source>
        <dbReference type="ARBA" id="ARBA00004651"/>
    </source>
</evidence>
<feature type="transmembrane region" description="Helical" evidence="20">
    <location>
        <begin position="130"/>
        <end position="150"/>
    </location>
</feature>
<dbReference type="GO" id="GO:0007154">
    <property type="term" value="P:cell communication"/>
    <property type="evidence" value="ECO:0007669"/>
    <property type="project" value="InterPro"/>
</dbReference>
<feature type="domain" description="Calx-beta" evidence="21">
    <location>
        <begin position="364"/>
        <end position="463"/>
    </location>
</feature>
<keyword evidence="8" id="KW-0479">Metal-binding</keyword>
<dbReference type="InterPro" id="IPR044880">
    <property type="entry name" value="NCX_ion-bd_dom_sf"/>
</dbReference>
<keyword evidence="11" id="KW-0106">Calcium</keyword>
<dbReference type="Proteomes" id="UP000887540">
    <property type="component" value="Unplaced"/>
</dbReference>
<organism evidence="22 23">
    <name type="scientific">Acrobeloides nanus</name>
    <dbReference type="NCBI Taxonomy" id="290746"/>
    <lineage>
        <taxon>Eukaryota</taxon>
        <taxon>Metazoa</taxon>
        <taxon>Ecdysozoa</taxon>
        <taxon>Nematoda</taxon>
        <taxon>Chromadorea</taxon>
        <taxon>Rhabditida</taxon>
        <taxon>Tylenchina</taxon>
        <taxon>Cephalobomorpha</taxon>
        <taxon>Cephaloboidea</taxon>
        <taxon>Cephalobidae</taxon>
        <taxon>Acrobeloides</taxon>
    </lineage>
</organism>
<evidence type="ECO:0000256" key="10">
    <source>
        <dbReference type="ARBA" id="ARBA00022737"/>
    </source>
</evidence>
<dbReference type="Pfam" id="PF03160">
    <property type="entry name" value="Calx-beta"/>
    <property type="match status" value="1"/>
</dbReference>
<evidence type="ECO:0000256" key="14">
    <source>
        <dbReference type="ARBA" id="ARBA00023053"/>
    </source>
</evidence>
<evidence type="ECO:0000256" key="4">
    <source>
        <dbReference type="ARBA" id="ARBA00022449"/>
    </source>
</evidence>
<evidence type="ECO:0000256" key="18">
    <source>
        <dbReference type="ARBA" id="ARBA00023201"/>
    </source>
</evidence>
<keyword evidence="13 20" id="KW-1133">Transmembrane helix</keyword>
<dbReference type="SUPFAM" id="SSF141072">
    <property type="entry name" value="CalX-like"/>
    <property type="match status" value="2"/>
</dbReference>
<evidence type="ECO:0000256" key="3">
    <source>
        <dbReference type="ARBA" id="ARBA00022448"/>
    </source>
</evidence>
<dbReference type="GO" id="GO:0098794">
    <property type="term" value="C:postsynapse"/>
    <property type="evidence" value="ECO:0007669"/>
    <property type="project" value="TreeGrafter"/>
</dbReference>
<feature type="transmembrane region" description="Helical" evidence="20">
    <location>
        <begin position="677"/>
        <end position="697"/>
    </location>
</feature>
<feature type="transmembrane region" description="Helical" evidence="20">
    <location>
        <begin position="37"/>
        <end position="55"/>
    </location>
</feature>
<name>A0A914D638_9BILA</name>
<protein>
    <submittedName>
        <fullName evidence="23">Calx-beta domain-containing protein</fullName>
    </submittedName>
</protein>
<keyword evidence="3" id="KW-0813">Transport</keyword>
<feature type="transmembrane region" description="Helical" evidence="20">
    <location>
        <begin position="645"/>
        <end position="665"/>
    </location>
</feature>
<dbReference type="Gene3D" id="1.20.1420.30">
    <property type="entry name" value="NCX, central ion-binding region"/>
    <property type="match status" value="2"/>
</dbReference>
<keyword evidence="17" id="KW-0325">Glycoprotein</keyword>
<dbReference type="Pfam" id="PF01699">
    <property type="entry name" value="Na_Ca_ex"/>
    <property type="match status" value="2"/>
</dbReference>
<feature type="transmembrane region" description="Helical" evidence="20">
    <location>
        <begin position="192"/>
        <end position="211"/>
    </location>
</feature>
<feature type="transmembrane region" description="Helical" evidence="20">
    <location>
        <begin position="162"/>
        <end position="186"/>
    </location>
</feature>
<evidence type="ECO:0000259" key="21">
    <source>
        <dbReference type="SMART" id="SM00237"/>
    </source>
</evidence>
<dbReference type="AlphaFoldDB" id="A0A914D638"/>
<keyword evidence="6" id="KW-0109">Calcium transport</keyword>
<evidence type="ECO:0000256" key="17">
    <source>
        <dbReference type="ARBA" id="ARBA00023180"/>
    </source>
</evidence>
<dbReference type="GO" id="GO:0005516">
    <property type="term" value="F:calmodulin binding"/>
    <property type="evidence" value="ECO:0007669"/>
    <property type="project" value="UniProtKB-KW"/>
</dbReference>
<dbReference type="PRINTS" id="PR01259">
    <property type="entry name" value="NACAEXCHNGR"/>
</dbReference>
<dbReference type="PANTHER" id="PTHR11878:SF75">
    <property type="entry name" value="CALX-BETA DOMAIN-CONTAINING PROTEIN"/>
    <property type="match status" value="1"/>
</dbReference>
<feature type="transmembrane region" description="Helical" evidence="20">
    <location>
        <begin position="567"/>
        <end position="588"/>
    </location>
</feature>
<accession>A0A914D638</accession>
<keyword evidence="4" id="KW-0050">Antiport</keyword>
<evidence type="ECO:0000256" key="11">
    <source>
        <dbReference type="ARBA" id="ARBA00022837"/>
    </source>
</evidence>
<comment type="subcellular location">
    <subcellularLocation>
        <location evidence="1">Cell membrane</location>
        <topology evidence="1">Multi-pass membrane protein</topology>
    </subcellularLocation>
</comment>
<evidence type="ECO:0000256" key="6">
    <source>
        <dbReference type="ARBA" id="ARBA00022568"/>
    </source>
</evidence>
<evidence type="ECO:0000256" key="12">
    <source>
        <dbReference type="ARBA" id="ARBA00022860"/>
    </source>
</evidence>
<keyword evidence="7 20" id="KW-0812">Transmembrane</keyword>
<keyword evidence="16 20" id="KW-0472">Membrane</keyword>
<keyword evidence="18" id="KW-0739">Sodium transport</keyword>
<evidence type="ECO:0000256" key="13">
    <source>
        <dbReference type="ARBA" id="ARBA00022989"/>
    </source>
</evidence>
<dbReference type="PANTHER" id="PTHR11878">
    <property type="entry name" value="SODIUM/CALCIUM EXCHANGER"/>
    <property type="match status" value="1"/>
</dbReference>